<dbReference type="Gene3D" id="1.20.5.110">
    <property type="match status" value="1"/>
</dbReference>
<dbReference type="AlphaFoldDB" id="A0A9N9ECP0"/>
<keyword evidence="1" id="KW-0175">Coiled coil</keyword>
<feature type="domain" description="V-SNARE coiled-coil homology" evidence="4">
    <location>
        <begin position="22"/>
        <end position="82"/>
    </location>
</feature>
<keyword evidence="3" id="KW-1133">Transmembrane helix</keyword>
<dbReference type="PANTHER" id="PTHR45701">
    <property type="entry name" value="SYNAPTOBREVIN FAMILY MEMBER"/>
    <property type="match status" value="1"/>
</dbReference>
<feature type="region of interest" description="Disordered" evidence="2">
    <location>
        <begin position="1"/>
        <end position="22"/>
    </location>
</feature>
<dbReference type="Pfam" id="PF00957">
    <property type="entry name" value="Synaptobrevin"/>
    <property type="match status" value="1"/>
</dbReference>
<organism evidence="5 6">
    <name type="scientific">Funneliformis mosseae</name>
    <name type="common">Endomycorrhizal fungus</name>
    <name type="synonym">Glomus mosseae</name>
    <dbReference type="NCBI Taxonomy" id="27381"/>
    <lineage>
        <taxon>Eukaryota</taxon>
        <taxon>Fungi</taxon>
        <taxon>Fungi incertae sedis</taxon>
        <taxon>Mucoromycota</taxon>
        <taxon>Glomeromycotina</taxon>
        <taxon>Glomeromycetes</taxon>
        <taxon>Glomerales</taxon>
        <taxon>Glomeraceae</taxon>
        <taxon>Funneliformis</taxon>
    </lineage>
</organism>
<protein>
    <submittedName>
        <fullName evidence="5">13530_t:CDS:1</fullName>
    </submittedName>
</protein>
<dbReference type="Proteomes" id="UP000789375">
    <property type="component" value="Unassembled WGS sequence"/>
</dbReference>
<keyword evidence="3" id="KW-0472">Membrane</keyword>
<evidence type="ECO:0000313" key="5">
    <source>
        <dbReference type="EMBL" id="CAG8668730.1"/>
    </source>
</evidence>
<dbReference type="GO" id="GO:0016020">
    <property type="term" value="C:membrane"/>
    <property type="evidence" value="ECO:0007669"/>
    <property type="project" value="InterPro"/>
</dbReference>
<dbReference type="InterPro" id="IPR042855">
    <property type="entry name" value="V_SNARE_CC"/>
</dbReference>
<dbReference type="InterPro" id="IPR016444">
    <property type="entry name" value="Synaptobrevin/VAMP"/>
</dbReference>
<feature type="non-terminal residue" evidence="5">
    <location>
        <position position="1"/>
    </location>
</feature>
<reference evidence="5" key="1">
    <citation type="submission" date="2021-06" db="EMBL/GenBank/DDBJ databases">
        <authorList>
            <person name="Kallberg Y."/>
            <person name="Tangrot J."/>
            <person name="Rosling A."/>
        </authorList>
    </citation>
    <scope>NUCLEOTIDE SEQUENCE</scope>
    <source>
        <strain evidence="5">87-6 pot B 2015</strain>
    </source>
</reference>
<dbReference type="PROSITE" id="PS50892">
    <property type="entry name" value="V_SNARE"/>
    <property type="match status" value="1"/>
</dbReference>
<gene>
    <name evidence="5" type="ORF">FMOSSE_LOCUS12297</name>
</gene>
<evidence type="ECO:0000259" key="4">
    <source>
        <dbReference type="PROSITE" id="PS50892"/>
    </source>
</evidence>
<proteinExistence type="predicted"/>
<evidence type="ECO:0000256" key="1">
    <source>
        <dbReference type="PROSITE-ProRule" id="PRU00290"/>
    </source>
</evidence>
<dbReference type="SUPFAM" id="SSF58038">
    <property type="entry name" value="SNARE fusion complex"/>
    <property type="match status" value="1"/>
</dbReference>
<sequence>SSEKEHYDRVPEMTGPPPSQTKIEGIQKQIASTKNEINKTIQDLASRGQKLDDLSEQTAMLSDSATKFKTHSQKVHKKMWWKSSKMTVIIAVTVILILAAIIRKDVAEFSNGKGNDEIE</sequence>
<feature type="transmembrane region" description="Helical" evidence="3">
    <location>
        <begin position="86"/>
        <end position="102"/>
    </location>
</feature>
<keyword evidence="6" id="KW-1185">Reference proteome</keyword>
<dbReference type="GO" id="GO:0016192">
    <property type="term" value="P:vesicle-mediated transport"/>
    <property type="evidence" value="ECO:0007669"/>
    <property type="project" value="InterPro"/>
</dbReference>
<dbReference type="EMBL" id="CAJVPP010005696">
    <property type="protein sequence ID" value="CAG8668730.1"/>
    <property type="molecule type" value="Genomic_DNA"/>
</dbReference>
<evidence type="ECO:0000313" key="6">
    <source>
        <dbReference type="Proteomes" id="UP000789375"/>
    </source>
</evidence>
<feature type="compositionally biased region" description="Basic and acidic residues" evidence="2">
    <location>
        <begin position="1"/>
        <end position="11"/>
    </location>
</feature>
<evidence type="ECO:0000256" key="3">
    <source>
        <dbReference type="SAM" id="Phobius"/>
    </source>
</evidence>
<dbReference type="InterPro" id="IPR001388">
    <property type="entry name" value="Synaptobrevin-like"/>
</dbReference>
<name>A0A9N9ECP0_FUNMO</name>
<accession>A0A9N9ECP0</accession>
<comment type="caution">
    <text evidence="5">The sequence shown here is derived from an EMBL/GenBank/DDBJ whole genome shotgun (WGS) entry which is preliminary data.</text>
</comment>
<dbReference type="PRINTS" id="PR00219">
    <property type="entry name" value="SYNAPTOBREVN"/>
</dbReference>
<evidence type="ECO:0000256" key="2">
    <source>
        <dbReference type="SAM" id="MobiDB-lite"/>
    </source>
</evidence>
<keyword evidence="3" id="KW-0812">Transmembrane</keyword>